<feature type="region of interest" description="Disordered" evidence="1">
    <location>
        <begin position="781"/>
        <end position="809"/>
    </location>
</feature>
<feature type="region of interest" description="Disordered" evidence="1">
    <location>
        <begin position="555"/>
        <end position="617"/>
    </location>
</feature>
<organism evidence="2 4">
    <name type="scientific">Cottoperca gobio</name>
    <name type="common">Frogmouth</name>
    <name type="synonym">Aphritis gobio</name>
    <dbReference type="NCBI Taxonomy" id="56716"/>
    <lineage>
        <taxon>Eukaryota</taxon>
        <taxon>Metazoa</taxon>
        <taxon>Chordata</taxon>
        <taxon>Craniata</taxon>
        <taxon>Vertebrata</taxon>
        <taxon>Euteleostomi</taxon>
        <taxon>Actinopterygii</taxon>
        <taxon>Neopterygii</taxon>
        <taxon>Teleostei</taxon>
        <taxon>Neoteleostei</taxon>
        <taxon>Acanthomorphata</taxon>
        <taxon>Eupercaria</taxon>
        <taxon>Perciformes</taxon>
        <taxon>Notothenioidei</taxon>
        <taxon>Bovichtidae</taxon>
        <taxon>Cottoperca</taxon>
    </lineage>
</organism>
<dbReference type="OrthoDB" id="8951118at2759"/>
<evidence type="ECO:0000313" key="2">
    <source>
        <dbReference type="Proteomes" id="UP000504630"/>
    </source>
</evidence>
<evidence type="ECO:0000256" key="1">
    <source>
        <dbReference type="SAM" id="MobiDB-lite"/>
    </source>
</evidence>
<feature type="region of interest" description="Disordered" evidence="1">
    <location>
        <begin position="302"/>
        <end position="326"/>
    </location>
</feature>
<protein>
    <submittedName>
        <fullName evidence="3 4">Uncharacterized protein LOC115020811 isoform X1</fullName>
    </submittedName>
</protein>
<feature type="compositionally biased region" description="Polar residues" evidence="1">
    <location>
        <begin position="864"/>
        <end position="876"/>
    </location>
</feature>
<name>A0A6J2RB48_COTGO</name>
<gene>
    <name evidence="3 4 5 6" type="primary">LOC115020811</name>
</gene>
<feature type="region of interest" description="Disordered" evidence="1">
    <location>
        <begin position="494"/>
        <end position="516"/>
    </location>
</feature>
<dbReference type="RefSeq" id="XP_029306654.1">
    <property type="nucleotide sequence ID" value="XM_029450794.1"/>
</dbReference>
<evidence type="ECO:0000313" key="4">
    <source>
        <dbReference type="RefSeq" id="XP_029306652.1"/>
    </source>
</evidence>
<feature type="compositionally biased region" description="Polar residues" evidence="1">
    <location>
        <begin position="557"/>
        <end position="585"/>
    </location>
</feature>
<proteinExistence type="predicted"/>
<feature type="compositionally biased region" description="Polar residues" evidence="1">
    <location>
        <begin position="72"/>
        <end position="91"/>
    </location>
</feature>
<feature type="compositionally biased region" description="Basic and acidic residues" evidence="1">
    <location>
        <begin position="828"/>
        <end position="842"/>
    </location>
</feature>
<keyword evidence="2" id="KW-1185">Reference proteome</keyword>
<feature type="compositionally biased region" description="Low complexity" evidence="1">
    <location>
        <begin position="851"/>
        <end position="860"/>
    </location>
</feature>
<feature type="compositionally biased region" description="Basic residues" evidence="1">
    <location>
        <begin position="219"/>
        <end position="229"/>
    </location>
</feature>
<dbReference type="RefSeq" id="XP_029306651.1">
    <property type="nucleotide sequence ID" value="XM_029450791.1"/>
</dbReference>
<feature type="region of interest" description="Disordered" evidence="1">
    <location>
        <begin position="825"/>
        <end position="883"/>
    </location>
</feature>
<dbReference type="AlphaFoldDB" id="A0A6J2RB48"/>
<reference evidence="3 4" key="1">
    <citation type="submission" date="2025-04" db="UniProtKB">
        <authorList>
            <consortium name="RefSeq"/>
        </authorList>
    </citation>
    <scope>IDENTIFICATION</scope>
</reference>
<feature type="region of interest" description="Disordered" evidence="1">
    <location>
        <begin position="391"/>
        <end position="457"/>
    </location>
</feature>
<accession>A0A6J2RB48</accession>
<feature type="compositionally biased region" description="Polar residues" evidence="1">
    <location>
        <begin position="113"/>
        <end position="125"/>
    </location>
</feature>
<feature type="region of interest" description="Disordered" evidence="1">
    <location>
        <begin position="217"/>
        <end position="244"/>
    </location>
</feature>
<feature type="compositionally biased region" description="Basic residues" evidence="1">
    <location>
        <begin position="92"/>
        <end position="112"/>
    </location>
</feature>
<dbReference type="GeneID" id="115020811"/>
<sequence length="883" mass="99239">MCPLVSDWQDEYRQTQTEYHQKKYDISDGMPWCEERLVRKVLFLSLREFRDTHRATHKHSHRHTRAHKRTSKSTLLHAQQKRQTLPNTHTQKNTRTRRSVHTPQQRVKHRSPNTHTQKNTHSAQNMHISKHLHEDTNKGQKTNLSQVSYTPKNKCTHTLQNMQTQSKLSAGKMTRSVQHTHLENTHTFQKNSVSTRTLRSHKTQKTLLLNSKYTETAKHTHATPHKHSVKNTQTLLKPSAPARMLRSHTPTRLRGSLVNGSISQCQSLLSARWSLSLQTQRPQQRHPDSIHCHKDDPASKRLQAQRKFAQSPPSSPGPPVLRTPARGNHNLAVVTCLTRRSPKTEDFLSFLCLRGSSALPSKMAFLASGRAKEPAGNQHLPSCLSTNHRTAAEGKNMSTLSRTTVQRDSRSLRGRPAGSAAVSSFCPLSARAQKRRERERREEEQQRRSEGMGAERHLLRPRQLSLQVRRTNTVAMVTRLSEQRASCVRSVPTLKLSTGGGSRRSPRPCTRPSNTCIPRLLEANNKHLSQHSKHQLPRNRHLSLDQRTVLDYYGNPKTFSRVQNSGRHSSKTPAQIPLMNSSAISENPGVLRSSRRRRGLPPDTSPTPLNNKNSSKKCRTVQCNDDDVPVESDCHIGEIPQREASCDKDFREESVSHISEITGSHKEDLTQDRCGHVGEMRVERDSCISEDLQDEMHVGKLSFTRVSALEPSQEGVNLNNIITNYDLSPVREVLGSHVREKRLQRNHPTSSTFSKLMTRTADSRASAVRTTVTKAAINLVTSTQTHTDPPASYSAKHTAKGTNKRTSKDIIKCTSPASTYSIHNSKGAVKDSSKGTTEDLTKDSLPVCSYSSTSKGSTKGLPQIKSTTSAIKTRSSPRILLKH</sequence>
<dbReference type="KEGG" id="cgob:115020811"/>
<dbReference type="RefSeq" id="XP_029306652.1">
    <property type="nucleotide sequence ID" value="XM_029450792.1"/>
</dbReference>
<dbReference type="RefSeq" id="XP_029306653.1">
    <property type="nucleotide sequence ID" value="XM_029450793.1"/>
</dbReference>
<evidence type="ECO:0000313" key="6">
    <source>
        <dbReference type="RefSeq" id="XP_029306654.1"/>
    </source>
</evidence>
<dbReference type="Proteomes" id="UP000504630">
    <property type="component" value="Chromosome 16"/>
</dbReference>
<feature type="region of interest" description="Disordered" evidence="1">
    <location>
        <begin position="54"/>
        <end position="125"/>
    </location>
</feature>
<evidence type="ECO:0000313" key="3">
    <source>
        <dbReference type="RefSeq" id="XP_029306651.1"/>
    </source>
</evidence>
<evidence type="ECO:0000313" key="5">
    <source>
        <dbReference type="RefSeq" id="XP_029306653.1"/>
    </source>
</evidence>
<feature type="compositionally biased region" description="Basic residues" evidence="1">
    <location>
        <begin position="55"/>
        <end position="71"/>
    </location>
</feature>
<feature type="compositionally biased region" description="Basic and acidic residues" evidence="1">
    <location>
        <begin position="439"/>
        <end position="457"/>
    </location>
</feature>